<reference evidence="1 2" key="1">
    <citation type="journal article" date="2013" name="BMC Genomics">
        <title>Genomics-driven discovery of the pneumocandin biosynthetic gene cluster in the fungus Glarea lozoyensis.</title>
        <authorList>
            <person name="Chen L."/>
            <person name="Yue Q."/>
            <person name="Zhang X."/>
            <person name="Xiang M."/>
            <person name="Wang C."/>
            <person name="Li S."/>
            <person name="Che Y."/>
            <person name="Ortiz-Lopez F.J."/>
            <person name="Bills G.F."/>
            <person name="Liu X."/>
            <person name="An Z."/>
        </authorList>
    </citation>
    <scope>NUCLEOTIDE SEQUENCE [LARGE SCALE GENOMIC DNA]</scope>
    <source>
        <strain evidence="2">ATCC 20868 / MF5171</strain>
    </source>
</reference>
<sequence>MATTTTSRPLLGLLEALRRNPESDQTNRILSSATSLLTTLSNPLNITLLTTILLTGPALWGPSDGLTTSYRIISVFNTAAIAVHKHQTEGGATKPYDAYQPRLGGGLTCDKWTTAVLAGLNERSQRWQHALVSAGVLLGMESSERRGLSPALRGKIENALATASTLVMREPAIAGPLGVAAAALALNYGYPLFSDMTRRMLDYDAMIMPLLTSMTSFHGYENGHFVEAANSDIRQVQGRRFDWSPASNSFRYLQALGSKPLVASVGSMSRIISDAIERCSNPHRAIEALDHLLGFTGILLSAWEANKLSELDTSEEETFLTPETRRITYPALWQLLKGVMFSTVVILRSIVAKTVTNSLLSSNGVAPTIASKSLLILRNIHFISSRTGSNSLSALTFINLASIDILNRFPLQARDFLKSIHPAHPGQIPTHPLQRSHDLFYLNTVEHFTLIMSPATAENLIFIPASPYLNPTANVHLLEIFEAAHSAMLAMLAAPQSGPLTAKVLPFYVESLFNSFPTNLSPRQFRFAFKSLMQLTTPPAPISATEPQLAETLLEFLHHRALNAPTSPLPPSMAIKSQADAQTAPSPPLSEQAILLLTLLDALPNLPLNVLEEWLPLSADLLNAIPDAGMREHCKRRFWELMESGEMDIDRSAVCVAWWSSRGGREMVLFGKREGPFMSGGLGRRESLL</sequence>
<evidence type="ECO:0000313" key="2">
    <source>
        <dbReference type="Proteomes" id="UP000016922"/>
    </source>
</evidence>
<dbReference type="PANTHER" id="PTHR39214">
    <property type="entry name" value="MICROBODY (PEROXISOME) BIOGENESIS PROTEIN PEROXIN 8 (EUROFUNG)"/>
    <property type="match status" value="1"/>
</dbReference>
<dbReference type="KEGG" id="glz:GLAREA_07818"/>
<proteinExistence type="predicted"/>
<organism evidence="1 2">
    <name type="scientific">Glarea lozoyensis (strain ATCC 20868 / MF5171)</name>
    <dbReference type="NCBI Taxonomy" id="1116229"/>
    <lineage>
        <taxon>Eukaryota</taxon>
        <taxon>Fungi</taxon>
        <taxon>Dikarya</taxon>
        <taxon>Ascomycota</taxon>
        <taxon>Pezizomycotina</taxon>
        <taxon>Leotiomycetes</taxon>
        <taxon>Helotiales</taxon>
        <taxon>Helotiaceae</taxon>
        <taxon>Glarea</taxon>
    </lineage>
</organism>
<dbReference type="EMBL" id="KE145359">
    <property type="protein sequence ID" value="EPE32684.1"/>
    <property type="molecule type" value="Genomic_DNA"/>
</dbReference>
<dbReference type="OrthoDB" id="2357318at2759"/>
<dbReference type="GeneID" id="19466870"/>
<accession>S3D6C4</accession>
<gene>
    <name evidence="1" type="ORF">GLAREA_07818</name>
</gene>
<dbReference type="PANTHER" id="PTHR39214:SF1">
    <property type="entry name" value="MICROBODY (PEROXISOME) BIOGENESIS PROTEIN PEROXIN 8 (EUROFUNG)"/>
    <property type="match status" value="1"/>
</dbReference>
<name>S3D6C4_GLAL2</name>
<keyword evidence="2" id="KW-1185">Reference proteome</keyword>
<dbReference type="Pfam" id="PF26001">
    <property type="entry name" value="Pex8"/>
    <property type="match status" value="1"/>
</dbReference>
<dbReference type="HOGENOM" id="CLU_016177_0_0_1"/>
<dbReference type="eggNOG" id="ENOG502QSAF">
    <property type="taxonomic scope" value="Eukaryota"/>
</dbReference>
<protein>
    <recommendedName>
        <fullName evidence="3">Peroxisomal membrane protein PEX17</fullName>
    </recommendedName>
</protein>
<dbReference type="STRING" id="1116229.S3D6C4"/>
<evidence type="ECO:0000313" key="1">
    <source>
        <dbReference type="EMBL" id="EPE32684.1"/>
    </source>
</evidence>
<dbReference type="RefSeq" id="XP_008080696.1">
    <property type="nucleotide sequence ID" value="XM_008082505.1"/>
</dbReference>
<dbReference type="Proteomes" id="UP000016922">
    <property type="component" value="Unassembled WGS sequence"/>
</dbReference>
<dbReference type="OMA" id="LMVQWRQ"/>
<dbReference type="AlphaFoldDB" id="S3D6C4"/>
<evidence type="ECO:0008006" key="3">
    <source>
        <dbReference type="Google" id="ProtNLM"/>
    </source>
</evidence>
<dbReference type="InterPro" id="IPR055334">
    <property type="entry name" value="PEX8-like"/>
</dbReference>